<keyword evidence="5" id="KW-0234">DNA repair</keyword>
<dbReference type="GO" id="GO:0009432">
    <property type="term" value="P:SOS response"/>
    <property type="evidence" value="ECO:0007669"/>
    <property type="project" value="UniProtKB-KW"/>
</dbReference>
<keyword evidence="2" id="KW-0227">DNA damage</keyword>
<evidence type="ECO:0000256" key="2">
    <source>
        <dbReference type="ARBA" id="ARBA00022763"/>
    </source>
</evidence>
<proteinExistence type="inferred from homology"/>
<evidence type="ECO:0000313" key="9">
    <source>
        <dbReference type="EMBL" id="REA58178.1"/>
    </source>
</evidence>
<evidence type="ECO:0000259" key="8">
    <source>
        <dbReference type="Pfam" id="PF00717"/>
    </source>
</evidence>
<organism evidence="9 10">
    <name type="scientific">Dyadobacter luteus</name>
    <dbReference type="NCBI Taxonomy" id="2259619"/>
    <lineage>
        <taxon>Bacteria</taxon>
        <taxon>Pseudomonadati</taxon>
        <taxon>Bacteroidota</taxon>
        <taxon>Cytophagia</taxon>
        <taxon>Cytophagales</taxon>
        <taxon>Spirosomataceae</taxon>
        <taxon>Dyadobacter</taxon>
    </lineage>
</organism>
<feature type="domain" description="Peptidase S24/S26A/S26B/S26C" evidence="8">
    <location>
        <begin position="30"/>
        <end position="141"/>
    </location>
</feature>
<dbReference type="OrthoDB" id="9787787at2"/>
<evidence type="ECO:0000256" key="1">
    <source>
        <dbReference type="ARBA" id="ARBA00007484"/>
    </source>
</evidence>
<dbReference type="GO" id="GO:0006281">
    <property type="term" value="P:DNA repair"/>
    <property type="evidence" value="ECO:0007669"/>
    <property type="project" value="UniProtKB-KW"/>
</dbReference>
<dbReference type="InterPro" id="IPR039418">
    <property type="entry name" value="LexA-like"/>
</dbReference>
<evidence type="ECO:0000256" key="7">
    <source>
        <dbReference type="RuleBase" id="RU003991"/>
    </source>
</evidence>
<dbReference type="PANTHER" id="PTHR33516:SF2">
    <property type="entry name" value="LEXA REPRESSOR-RELATED"/>
    <property type="match status" value="1"/>
</dbReference>
<name>A0A3D8Y728_9BACT</name>
<dbReference type="EMBL" id="QNUL01000022">
    <property type="protein sequence ID" value="REA58178.1"/>
    <property type="molecule type" value="Genomic_DNA"/>
</dbReference>
<dbReference type="InterPro" id="IPR036286">
    <property type="entry name" value="LexA/Signal_pep-like_sf"/>
</dbReference>
<dbReference type="PRINTS" id="PR00726">
    <property type="entry name" value="LEXASERPTASE"/>
</dbReference>
<dbReference type="InterPro" id="IPR006197">
    <property type="entry name" value="Peptidase_S24_LexA"/>
</dbReference>
<evidence type="ECO:0000256" key="4">
    <source>
        <dbReference type="ARBA" id="ARBA00022813"/>
    </source>
</evidence>
<keyword evidence="10" id="KW-1185">Reference proteome</keyword>
<dbReference type="PANTHER" id="PTHR33516">
    <property type="entry name" value="LEXA REPRESSOR"/>
    <property type="match status" value="1"/>
</dbReference>
<sequence length="147" mass="16021">MTFSLSDSGTIEVFPADVKTSLDLLLIPGLSAGFPSPAADFIDLTIDLNKELIKNPPSTFLARIEGDSMKDVSICNGDIVVIDKSLKASDGKIIVAFLDGVFTVKRIRVEKNGCWLCAENSKYPAIWVTEGNNFQIWGVVVHVIKSF</sequence>
<dbReference type="GO" id="GO:0006355">
    <property type="term" value="P:regulation of DNA-templated transcription"/>
    <property type="evidence" value="ECO:0007669"/>
    <property type="project" value="InterPro"/>
</dbReference>
<dbReference type="NCBIfam" id="NF007621">
    <property type="entry name" value="PRK10276.1"/>
    <property type="match status" value="1"/>
</dbReference>
<dbReference type="GO" id="GO:0016787">
    <property type="term" value="F:hydrolase activity"/>
    <property type="evidence" value="ECO:0007669"/>
    <property type="project" value="UniProtKB-KW"/>
</dbReference>
<evidence type="ECO:0000256" key="3">
    <source>
        <dbReference type="ARBA" id="ARBA00022801"/>
    </source>
</evidence>
<keyword evidence="4 7" id="KW-0068">Autocatalytic cleavage</keyword>
<gene>
    <name evidence="9" type="ORF">DSL64_21460</name>
</gene>
<keyword evidence="3 7" id="KW-0378">Hydrolase</keyword>
<dbReference type="SUPFAM" id="SSF51306">
    <property type="entry name" value="LexA/Signal peptidase"/>
    <property type="match status" value="1"/>
</dbReference>
<accession>A0A3D8Y728</accession>
<dbReference type="InterPro" id="IPR050077">
    <property type="entry name" value="LexA_repressor"/>
</dbReference>
<dbReference type="CDD" id="cd06529">
    <property type="entry name" value="S24_LexA-like"/>
    <property type="match status" value="1"/>
</dbReference>
<dbReference type="Pfam" id="PF00717">
    <property type="entry name" value="Peptidase_S24"/>
    <property type="match status" value="1"/>
</dbReference>
<dbReference type="Proteomes" id="UP000256373">
    <property type="component" value="Unassembled WGS sequence"/>
</dbReference>
<dbReference type="Gene3D" id="2.10.109.10">
    <property type="entry name" value="Umud Fragment, subunit A"/>
    <property type="match status" value="1"/>
</dbReference>
<dbReference type="GO" id="GO:0003677">
    <property type="term" value="F:DNA binding"/>
    <property type="evidence" value="ECO:0007669"/>
    <property type="project" value="InterPro"/>
</dbReference>
<dbReference type="AlphaFoldDB" id="A0A3D8Y728"/>
<comment type="similarity">
    <text evidence="1 7">Belongs to the peptidase S24 family.</text>
</comment>
<evidence type="ECO:0000256" key="6">
    <source>
        <dbReference type="ARBA" id="ARBA00023236"/>
    </source>
</evidence>
<evidence type="ECO:0000256" key="5">
    <source>
        <dbReference type="ARBA" id="ARBA00023204"/>
    </source>
</evidence>
<comment type="caution">
    <text evidence="9">The sequence shown here is derived from an EMBL/GenBank/DDBJ whole genome shotgun (WGS) entry which is preliminary data.</text>
</comment>
<protein>
    <submittedName>
        <fullName evidence="9">LexA family transcriptional regulator</fullName>
    </submittedName>
</protein>
<dbReference type="InterPro" id="IPR015927">
    <property type="entry name" value="Peptidase_S24_S26A/B/C"/>
</dbReference>
<evidence type="ECO:0000313" key="10">
    <source>
        <dbReference type="Proteomes" id="UP000256373"/>
    </source>
</evidence>
<reference evidence="9 10" key="1">
    <citation type="submission" date="2018-07" db="EMBL/GenBank/DDBJ databases">
        <title>Dyadobacter roseus sp. nov., isolated from rose rhizosphere soil.</title>
        <authorList>
            <person name="Chen L."/>
        </authorList>
    </citation>
    <scope>NUCLEOTIDE SEQUENCE [LARGE SCALE GENOMIC DNA]</scope>
    <source>
        <strain evidence="9 10">RS19</strain>
    </source>
</reference>
<dbReference type="RefSeq" id="WP_115832994.1">
    <property type="nucleotide sequence ID" value="NZ_QNUL01000022.1"/>
</dbReference>
<keyword evidence="6" id="KW-0742">SOS response</keyword>